<keyword evidence="3" id="KW-0548">Nucleotidyltransferase</keyword>
<dbReference type="EMBL" id="GBHO01037130">
    <property type="protein sequence ID" value="JAG06474.1"/>
    <property type="molecule type" value="Transcribed_RNA"/>
</dbReference>
<reference evidence="3" key="1">
    <citation type="journal article" date="2014" name="PLoS ONE">
        <title>Transcriptome-Based Identification of ABC Transporters in the Western Tarnished Plant Bug Lygus hesperus.</title>
        <authorList>
            <person name="Hull J.J."/>
            <person name="Chaney K."/>
            <person name="Geib S.M."/>
            <person name="Fabrick J.A."/>
            <person name="Brent C.S."/>
            <person name="Walsh D."/>
            <person name="Lavine L.C."/>
        </authorList>
    </citation>
    <scope>NUCLEOTIDE SEQUENCE</scope>
</reference>
<dbReference type="GO" id="GO:0003964">
    <property type="term" value="F:RNA-directed DNA polymerase activity"/>
    <property type="evidence" value="ECO:0007669"/>
    <property type="project" value="UniProtKB-KW"/>
</dbReference>
<proteinExistence type="predicted"/>
<organism evidence="3">
    <name type="scientific">Lygus hesperus</name>
    <name type="common">Western plant bug</name>
    <dbReference type="NCBI Taxonomy" id="30085"/>
    <lineage>
        <taxon>Eukaryota</taxon>
        <taxon>Metazoa</taxon>
        <taxon>Ecdysozoa</taxon>
        <taxon>Arthropoda</taxon>
        <taxon>Hexapoda</taxon>
        <taxon>Insecta</taxon>
        <taxon>Pterygota</taxon>
        <taxon>Neoptera</taxon>
        <taxon>Paraneoptera</taxon>
        <taxon>Hemiptera</taxon>
        <taxon>Heteroptera</taxon>
        <taxon>Panheteroptera</taxon>
        <taxon>Cimicomorpha</taxon>
        <taxon>Miridae</taxon>
        <taxon>Mirini</taxon>
        <taxon>Lygus</taxon>
    </lineage>
</organism>
<protein>
    <submittedName>
        <fullName evidence="3">RNA-directed DNA polymerase from mobile element jockey</fullName>
    </submittedName>
</protein>
<evidence type="ECO:0000313" key="3">
    <source>
        <dbReference type="EMBL" id="JAG06474.1"/>
    </source>
</evidence>
<dbReference type="PANTHER" id="PTHR47027">
    <property type="entry name" value="REVERSE TRANSCRIPTASE DOMAIN-CONTAINING PROTEIN"/>
    <property type="match status" value="1"/>
</dbReference>
<gene>
    <name evidence="3" type="primary">pol_162</name>
    <name evidence="2" type="synonym">pol_161</name>
    <name evidence="2" type="ORF">CM83_40505</name>
    <name evidence="3" type="ORF">CM83_40508</name>
</gene>
<keyword evidence="3" id="KW-0695">RNA-directed DNA polymerase</keyword>
<dbReference type="AlphaFoldDB" id="A0A0A9WF96"/>
<dbReference type="Pfam" id="PF00078">
    <property type="entry name" value="RVT_1"/>
    <property type="match status" value="1"/>
</dbReference>
<name>A0A0A9WF96_LYGHE</name>
<dbReference type="InterPro" id="IPR000477">
    <property type="entry name" value="RT_dom"/>
</dbReference>
<dbReference type="PANTHER" id="PTHR47027:SF20">
    <property type="entry name" value="REVERSE TRANSCRIPTASE-LIKE PROTEIN WITH RNA-DIRECTED DNA POLYMERASE DOMAIN"/>
    <property type="match status" value="1"/>
</dbReference>
<accession>A0A0A9WF96</accession>
<feature type="domain" description="Reverse transcriptase" evidence="1">
    <location>
        <begin position="1"/>
        <end position="150"/>
    </location>
</feature>
<evidence type="ECO:0000313" key="2">
    <source>
        <dbReference type="EMBL" id="JAG06472.1"/>
    </source>
</evidence>
<reference evidence="3" key="2">
    <citation type="submission" date="2014-07" db="EMBL/GenBank/DDBJ databases">
        <authorList>
            <person name="Hull J."/>
        </authorList>
    </citation>
    <scope>NUCLEOTIDE SEQUENCE</scope>
</reference>
<keyword evidence="3" id="KW-0808">Transferase</keyword>
<evidence type="ECO:0000259" key="1">
    <source>
        <dbReference type="PROSITE" id="PS50878"/>
    </source>
</evidence>
<dbReference type="PROSITE" id="PS50878">
    <property type="entry name" value="RT_POL"/>
    <property type="match status" value="1"/>
</dbReference>
<dbReference type="EMBL" id="GBHO01037132">
    <property type="protein sequence ID" value="JAG06472.1"/>
    <property type="molecule type" value="Transcribed_RNA"/>
</dbReference>
<dbReference type="InterPro" id="IPR043502">
    <property type="entry name" value="DNA/RNA_pol_sf"/>
</dbReference>
<sequence>MNISAKLVNTLKSLYQNASFSVRIENRDSRYFAITEGILQGDVLSPLLFSLFVADMDSFLTSRGASGVNISAGVDILSLQYADDLALFAYSLSNMQRTLDIFHEYCLLINHEESNVLIFSRRSSSKKVLFKCGENSIESPRSYNYLGVIFVNNGSFEQNANSQRKKGEIAIKSLLPIMYKTGAGALEAWIRVLNSVAYATTLHASEVWGFPHVEVVERVQVRAFMSAFFLANNTPDYMVRIEFGLIHSRFQVINRALSWWVKLCRMEDSRMPKICFQRLFDLSNKKFRLKQNWASSLEEFFRGCGCSSLWESQNYSDFLRNRKSITDQFIESLRGQDIERVSTSSFSNIYSGLVPSVTPINYLNLDLGIQCKRLLCQVRLGGARWCFVYAGGCRIKFDLTEECPVCVTQEANTLLHFLNTCSGIVSERKHWFGSDTLSVVEILERLKMESKEETILLYTFLVAAIKRRFSCTS</sequence>
<dbReference type="SUPFAM" id="SSF56672">
    <property type="entry name" value="DNA/RNA polymerases"/>
    <property type="match status" value="1"/>
</dbReference>